<proteinExistence type="predicted"/>
<feature type="compositionally biased region" description="Acidic residues" evidence="3">
    <location>
        <begin position="1"/>
        <end position="18"/>
    </location>
</feature>
<evidence type="ECO:0000259" key="4">
    <source>
        <dbReference type="PROSITE" id="PS50158"/>
    </source>
</evidence>
<keyword evidence="2" id="KW-0175">Coiled coil</keyword>
<dbReference type="GO" id="GO:0008270">
    <property type="term" value="F:zinc ion binding"/>
    <property type="evidence" value="ECO:0007669"/>
    <property type="project" value="UniProtKB-KW"/>
</dbReference>
<feature type="non-terminal residue" evidence="6">
    <location>
        <position position="1"/>
    </location>
</feature>
<gene>
    <name evidence="6" type="ORF">SMN809_LOCUS17709</name>
</gene>
<evidence type="ECO:0000256" key="2">
    <source>
        <dbReference type="SAM" id="Coils"/>
    </source>
</evidence>
<dbReference type="InterPro" id="IPR005135">
    <property type="entry name" value="Endo/exonuclease/phosphatase"/>
</dbReference>
<dbReference type="Pfam" id="PF14529">
    <property type="entry name" value="Exo_endo_phos_2"/>
    <property type="match status" value="1"/>
</dbReference>
<feature type="domain" description="Reverse transcriptase" evidence="5">
    <location>
        <begin position="1092"/>
        <end position="1355"/>
    </location>
</feature>
<dbReference type="PROSITE" id="PS50878">
    <property type="entry name" value="RT_POL"/>
    <property type="match status" value="1"/>
</dbReference>
<evidence type="ECO:0000256" key="1">
    <source>
        <dbReference type="PROSITE-ProRule" id="PRU00047"/>
    </source>
</evidence>
<dbReference type="Pfam" id="PF00078">
    <property type="entry name" value="RVT_1"/>
    <property type="match status" value="1"/>
</dbReference>
<sequence length="1361" mass="158685">MDENVNESDGNPEIDSEVNDSNWQQQNRRNKRANKTPRTDYFVQGRTITSSSHGYSRMEKNITRHPSPQHTERMKKQNDNHEMSNFKDDQKNSCDDIQNLNVSNYNRNSKKNNEKEKDIQIIEKEYEQLHVSQHALKFAVENKLPPIKIQCELQLKTQEEGSEITKQFLKYIETNFRKLNPRYNQPLGFDHYMVVDSGELICFTNYIELFIYMCDINNYPNQLNNIKIKPILPTRLPARNAVILKFIDNKIKLDEVQMYVKENFKSVYGIEEMLGTITYRSRHIRVDLLSKEEYINILNSGKFVIGGHLYEVDEYLPSPKILICNKCNTPGHVKKNCKSAIEVCRRCGNDRKNNDDHKVCCIKCHHCGGDHEATNFKCILISKFRQQLLQQLKNNTHLLPPHVQFYIPQQFRDQKGNKVILNDKNDIKYQRRDRQEVLMNINNQDTNVWPNLKSNTPSAPTNNATPIWNSDLRQLQEEIHSLKQEYENQIKKLKLDSENQVKLMAQSWQLFNFQSKTQTDAIADIYMTLADVIPSIMNSMQNFNHILKDINKNITNDNESQQRDFVITRIDESINTVNNRLQLMTDHHKNLMIIINKQNELLVRERRQLSKIIEEWNTKSSISSISNEWRKKRPNASTENLSIILYNCQCLSTHIADLDILLSVYTPQIFILTGVGSSIKNLPKITSYYWISQEGTNSFGGVAMLIHNTLKTKITMQQSDFLLLEIDILPKPIFVGAIYVPPSKPFPQSLFDKFINKPFYIFGDYNAKHTDWMCRQNNASGSQLKNWLESTGCEMIYPTRPTSKRSTAVIDFGITHNAYGWKADVIQEGTSDHYPVLIKTPVSTGENNYFRKTNWKILQFFLQCVFQYFNSLVYNHDPDFFFDLFSSFLASLWDRVSEYIPINKYRPPWPQYLVKLARHHNILRKKYRRSRKQEHLKNYLYIKNIYLNEKSLFMQQKIEERTSYISQGNNIWKYVHPTFHPYAPTFKGITTDMGIIKDHQLIADTLANFYEKHFESPSFDIGRIAHVEAIKNYEKISQLPIDPMTKITLEEVEKNWKRAQKKKSTDSEGISAFLLHKLPNEYLQIMTVAYNKVAKAGGVLQKSKHAKVICLSKDGLYPGVNKLRPISLLSNFGKCFERIIHMRILRWCSDNGIYIDEQSGFTSERRLQTRILSLVEDLRLTIAANNRPALVVFVDFMSAFDNMWHPALFSTPLKLDFPLPLLRWIFSWLKDRTMSIHVGEAVSRPINIFRGAPQGSVLAATFFRLHVHFLPSFFMNLVCHLFADDLAIVITGALEKTFSKNIIELEKQAEVAMRILEKYAEENLLPVNINKTKAILVHSVVAPLHPKVKYKDKNIEIVNRF</sequence>
<name>A0A8S2QNB6_9BILA</name>
<feature type="coiled-coil region" evidence="2">
    <location>
        <begin position="472"/>
        <end position="503"/>
    </location>
</feature>
<reference evidence="6" key="1">
    <citation type="submission" date="2021-02" db="EMBL/GenBank/DDBJ databases">
        <authorList>
            <person name="Nowell W R."/>
        </authorList>
    </citation>
    <scope>NUCLEOTIDE SEQUENCE</scope>
</reference>
<dbReference type="GO" id="GO:0003676">
    <property type="term" value="F:nucleic acid binding"/>
    <property type="evidence" value="ECO:0007669"/>
    <property type="project" value="InterPro"/>
</dbReference>
<dbReference type="PANTHER" id="PTHR19446">
    <property type="entry name" value="REVERSE TRANSCRIPTASES"/>
    <property type="match status" value="1"/>
</dbReference>
<keyword evidence="1" id="KW-0862">Zinc</keyword>
<dbReference type="InterPro" id="IPR001878">
    <property type="entry name" value="Znf_CCHC"/>
</dbReference>
<dbReference type="PROSITE" id="PS50158">
    <property type="entry name" value="ZF_CCHC"/>
    <property type="match status" value="1"/>
</dbReference>
<dbReference type="InterPro" id="IPR036691">
    <property type="entry name" value="Endo/exonu/phosph_ase_sf"/>
</dbReference>
<dbReference type="CDD" id="cd01650">
    <property type="entry name" value="RT_nLTR_like"/>
    <property type="match status" value="1"/>
</dbReference>
<evidence type="ECO:0000313" key="7">
    <source>
        <dbReference type="Proteomes" id="UP000676336"/>
    </source>
</evidence>
<feature type="compositionally biased region" description="Basic and acidic residues" evidence="3">
    <location>
        <begin position="70"/>
        <end position="94"/>
    </location>
</feature>
<keyword evidence="1" id="KW-0863">Zinc-finger</keyword>
<dbReference type="Proteomes" id="UP000676336">
    <property type="component" value="Unassembled WGS sequence"/>
</dbReference>
<keyword evidence="1" id="KW-0479">Metal-binding</keyword>
<dbReference type="EMBL" id="CAJOBI010008290">
    <property type="protein sequence ID" value="CAF4108912.1"/>
    <property type="molecule type" value="Genomic_DNA"/>
</dbReference>
<dbReference type="SUPFAM" id="SSF56219">
    <property type="entry name" value="DNase I-like"/>
    <property type="match status" value="1"/>
</dbReference>
<feature type="region of interest" description="Disordered" evidence="3">
    <location>
        <begin position="1"/>
        <end position="113"/>
    </location>
</feature>
<evidence type="ECO:0000256" key="3">
    <source>
        <dbReference type="SAM" id="MobiDB-lite"/>
    </source>
</evidence>
<evidence type="ECO:0008006" key="8">
    <source>
        <dbReference type="Google" id="ProtNLM"/>
    </source>
</evidence>
<evidence type="ECO:0000313" key="6">
    <source>
        <dbReference type="EMBL" id="CAF4108912.1"/>
    </source>
</evidence>
<dbReference type="InterPro" id="IPR000477">
    <property type="entry name" value="RT_dom"/>
</dbReference>
<protein>
    <recommendedName>
        <fullName evidence="8">CCHC-type domain-containing protein</fullName>
    </recommendedName>
</protein>
<organism evidence="6 7">
    <name type="scientific">Rotaria magnacalcarata</name>
    <dbReference type="NCBI Taxonomy" id="392030"/>
    <lineage>
        <taxon>Eukaryota</taxon>
        <taxon>Metazoa</taxon>
        <taxon>Spiralia</taxon>
        <taxon>Gnathifera</taxon>
        <taxon>Rotifera</taxon>
        <taxon>Eurotatoria</taxon>
        <taxon>Bdelloidea</taxon>
        <taxon>Philodinida</taxon>
        <taxon>Philodinidae</taxon>
        <taxon>Rotaria</taxon>
    </lineage>
</organism>
<accession>A0A8S2QNB6</accession>
<dbReference type="GO" id="GO:0003824">
    <property type="term" value="F:catalytic activity"/>
    <property type="evidence" value="ECO:0007669"/>
    <property type="project" value="InterPro"/>
</dbReference>
<comment type="caution">
    <text evidence="6">The sequence shown here is derived from an EMBL/GenBank/DDBJ whole genome shotgun (WGS) entry which is preliminary data.</text>
</comment>
<evidence type="ECO:0000259" key="5">
    <source>
        <dbReference type="PROSITE" id="PS50878"/>
    </source>
</evidence>
<dbReference type="Gene3D" id="3.60.10.10">
    <property type="entry name" value="Endonuclease/exonuclease/phosphatase"/>
    <property type="match status" value="1"/>
</dbReference>
<feature type="domain" description="CCHC-type" evidence="4">
    <location>
        <begin position="324"/>
        <end position="339"/>
    </location>
</feature>